<dbReference type="InterPro" id="IPR051204">
    <property type="entry name" value="ABC_transp_perm/SBD"/>
</dbReference>
<evidence type="ECO:0000259" key="9">
    <source>
        <dbReference type="PROSITE" id="PS50928"/>
    </source>
</evidence>
<dbReference type="Gene3D" id="3.40.190.120">
    <property type="entry name" value="Osmoprotection protein (prox), domain 2"/>
    <property type="match status" value="1"/>
</dbReference>
<feature type="transmembrane region" description="Helical" evidence="8">
    <location>
        <begin position="60"/>
        <end position="87"/>
    </location>
</feature>
<keyword evidence="3 8" id="KW-0812">Transmembrane</keyword>
<evidence type="ECO:0000256" key="3">
    <source>
        <dbReference type="ARBA" id="ARBA00022692"/>
    </source>
</evidence>
<dbReference type="Gene3D" id="3.40.190.10">
    <property type="entry name" value="Periplasmic binding protein-like II"/>
    <property type="match status" value="1"/>
</dbReference>
<dbReference type="EMBL" id="AKOZ01000004">
    <property type="protein sequence ID" value="EJB81901.1"/>
    <property type="molecule type" value="Genomic_DNA"/>
</dbReference>
<evidence type="ECO:0000256" key="7">
    <source>
        <dbReference type="ARBA" id="ARBA00035652"/>
    </source>
</evidence>
<feature type="transmembrane region" description="Helical" evidence="8">
    <location>
        <begin position="125"/>
        <end position="145"/>
    </location>
</feature>
<dbReference type="SUPFAM" id="SSF53850">
    <property type="entry name" value="Periplasmic binding protein-like II"/>
    <property type="match status" value="1"/>
</dbReference>
<dbReference type="CDD" id="cd06261">
    <property type="entry name" value="TM_PBP2"/>
    <property type="match status" value="1"/>
</dbReference>
<evidence type="ECO:0000313" key="10">
    <source>
        <dbReference type="EMBL" id="EJB81901.1"/>
    </source>
</evidence>
<evidence type="ECO:0000313" key="11">
    <source>
        <dbReference type="Proteomes" id="UP000004177"/>
    </source>
</evidence>
<dbReference type="AlphaFoldDB" id="I9UJ80"/>
<dbReference type="EC" id="3.6.3.32" evidence="10"/>
<dbReference type="PROSITE" id="PS50928">
    <property type="entry name" value="ABC_TM1"/>
    <property type="match status" value="1"/>
</dbReference>
<evidence type="ECO:0000256" key="4">
    <source>
        <dbReference type="ARBA" id="ARBA00022989"/>
    </source>
</evidence>
<dbReference type="Gene3D" id="1.10.3720.10">
    <property type="entry name" value="MetI-like"/>
    <property type="match status" value="1"/>
</dbReference>
<keyword evidence="4 8" id="KW-1133">Transmembrane helix</keyword>
<evidence type="ECO:0000256" key="1">
    <source>
        <dbReference type="ARBA" id="ARBA00004651"/>
    </source>
</evidence>
<protein>
    <submittedName>
        <fullName evidence="10">Glycine betaine/proline ABC superfamily ATP binding cassette transporter, ABC protein</fullName>
        <ecNumber evidence="10">3.6.3.32</ecNumber>
    </submittedName>
</protein>
<dbReference type="InterPro" id="IPR035906">
    <property type="entry name" value="MetI-like_sf"/>
</dbReference>
<dbReference type="GO" id="GO:0016787">
    <property type="term" value="F:hydrolase activity"/>
    <property type="evidence" value="ECO:0007669"/>
    <property type="project" value="UniProtKB-KW"/>
</dbReference>
<dbReference type="GO" id="GO:0031460">
    <property type="term" value="P:glycine betaine transport"/>
    <property type="evidence" value="ECO:0007669"/>
    <property type="project" value="TreeGrafter"/>
</dbReference>
<comment type="similarity">
    <text evidence="7">In the N-terminal section; belongs to the binding-protein-dependent transport system permease family.</text>
</comment>
<dbReference type="Pfam" id="PF04069">
    <property type="entry name" value="OpuAC"/>
    <property type="match status" value="1"/>
</dbReference>
<dbReference type="GO" id="GO:0022857">
    <property type="term" value="F:transmembrane transporter activity"/>
    <property type="evidence" value="ECO:0007669"/>
    <property type="project" value="InterPro"/>
</dbReference>
<dbReference type="InterPro" id="IPR000515">
    <property type="entry name" value="MetI-like"/>
</dbReference>
<feature type="transmembrane region" description="Helical" evidence="8">
    <location>
        <begin position="220"/>
        <end position="243"/>
    </location>
</feature>
<comment type="similarity">
    <text evidence="6">In the C-terminal section; belongs to the OsmX family.</text>
</comment>
<dbReference type="SUPFAM" id="SSF161098">
    <property type="entry name" value="MetI-like"/>
    <property type="match status" value="1"/>
</dbReference>
<name>I9UJ80_HELPX</name>
<dbReference type="Proteomes" id="UP000004177">
    <property type="component" value="Unassembled WGS sequence"/>
</dbReference>
<reference evidence="10 11" key="1">
    <citation type="journal article" date="2013" name="Pathog. Dis.">
        <title>Genome sequences of 65 Helicobacter pylori strains isolated from asymptomatic individuals and patients with gastric cancer, peptic ulcer disease, or gastritis.</title>
        <authorList>
            <person name="Blanchard T.G."/>
            <person name="Czinn S.J."/>
            <person name="Correa P."/>
            <person name="Nakazawa T."/>
            <person name="Keelan M."/>
            <person name="Morningstar L."/>
            <person name="Santana-Cruz I."/>
            <person name="Maroo A."/>
            <person name="McCracken C."/>
            <person name="Shefchek K."/>
            <person name="Daugherty S."/>
            <person name="Song Y."/>
            <person name="Fraser C.M."/>
            <person name="Fricke W.F."/>
        </authorList>
    </citation>
    <scope>NUCLEOTIDE SEQUENCE [LARGE SCALE GENOMIC DNA]</scope>
    <source>
        <strain evidence="10 11">Hp H-6</strain>
    </source>
</reference>
<evidence type="ECO:0000256" key="2">
    <source>
        <dbReference type="ARBA" id="ARBA00022448"/>
    </source>
</evidence>
<dbReference type="Pfam" id="PF00528">
    <property type="entry name" value="BPD_transp_1"/>
    <property type="match status" value="1"/>
</dbReference>
<feature type="transmembrane region" description="Helical" evidence="8">
    <location>
        <begin position="172"/>
        <end position="200"/>
    </location>
</feature>
<keyword evidence="5 8" id="KW-0472">Membrane</keyword>
<comment type="subcellular location">
    <subcellularLocation>
        <location evidence="1 8">Cell membrane</location>
        <topology evidence="1 8">Multi-pass membrane protein</topology>
    </subcellularLocation>
</comment>
<dbReference type="InterPro" id="IPR007210">
    <property type="entry name" value="ABC_Gly_betaine_transp_sub-bd"/>
</dbReference>
<feature type="transmembrane region" description="Helical" evidence="8">
    <location>
        <begin position="264"/>
        <end position="283"/>
    </location>
</feature>
<sequence>MPNMGVFKQLIKELYELYEWLIHSIDMVIQHLVAMALKISVVKYLIKEFHDRFIYFIDLIAQHFIIVALSSLIVLVFGVLIGVFVFYNSKARAFLLPVVNFLYTIPSLALFALFIPVIGVGLKNALLVLVLYGLLPIVHSTYNALKETREEVIKAAVGLGCNPKELFFRVRFLLAIPQILVGLRIAVVMLVAMAGIGALIGAGGLGQAIFRGLNTQNTTLLVAGSFIIALFSVLADQFVSVFQHENALQRLFSQNATQKQKRRVYTNLAVFLLLLLASALWLIPRNAIEEKPLVVATKPSSEQYILGEILSLLLEKHHIPIKRAFGIGGGTMNIHPALIRGDFDLYVEYTGTAWVNTLKNPLTQKVDFETIKKRYEKEFNLLWVGLLGFNNTYSLAISKEDAQKYAIETFSDLAFHSPNFDFGAEFDFFEREDAFKGLVKAYRFHFRSLHEMDINLRYKSFKSHKINALDVFTTDAQIKELDLKVLKDDKGFFPNYQAGIVIRKEIVKKYPEALEILEKLDSKISDEMMQDLNYQVEVLKKSPKIVAKDFLERLGL</sequence>
<gene>
    <name evidence="10" type="primary">proWX</name>
    <name evidence="10" type="ORF">HPHPH6_0961</name>
</gene>
<accession>I9UJ80</accession>
<keyword evidence="2 8" id="KW-0813">Transport</keyword>
<evidence type="ECO:0000256" key="6">
    <source>
        <dbReference type="ARBA" id="ARBA00035642"/>
    </source>
</evidence>
<feature type="transmembrane region" description="Helical" evidence="8">
    <location>
        <begin position="94"/>
        <end position="119"/>
    </location>
</feature>
<evidence type="ECO:0000256" key="8">
    <source>
        <dbReference type="RuleBase" id="RU363032"/>
    </source>
</evidence>
<proteinExistence type="inferred from homology"/>
<keyword evidence="10" id="KW-0378">Hydrolase</keyword>
<dbReference type="GO" id="GO:0043190">
    <property type="term" value="C:ATP-binding cassette (ABC) transporter complex"/>
    <property type="evidence" value="ECO:0007669"/>
    <property type="project" value="InterPro"/>
</dbReference>
<dbReference type="PATRIC" id="fig|992061.3.peg.960"/>
<feature type="domain" description="ABC transmembrane type-1" evidence="9">
    <location>
        <begin position="60"/>
        <end position="239"/>
    </location>
</feature>
<dbReference type="PANTHER" id="PTHR30177">
    <property type="entry name" value="GLYCINE BETAINE/L-PROLINE TRANSPORT SYSTEM PERMEASE PROTEIN PROW"/>
    <property type="match status" value="1"/>
</dbReference>
<dbReference type="PANTHER" id="PTHR30177:SF4">
    <property type="entry name" value="OSMOPROTECTANT IMPORT PERMEASE PROTEIN OSMW"/>
    <property type="match status" value="1"/>
</dbReference>
<organism evidence="10 11">
    <name type="scientific">Helicobacter pylori Hp H-6</name>
    <dbReference type="NCBI Taxonomy" id="992061"/>
    <lineage>
        <taxon>Bacteria</taxon>
        <taxon>Pseudomonadati</taxon>
        <taxon>Campylobacterota</taxon>
        <taxon>Epsilonproteobacteria</taxon>
        <taxon>Campylobacterales</taxon>
        <taxon>Helicobacteraceae</taxon>
        <taxon>Helicobacter</taxon>
    </lineage>
</organism>
<comment type="caution">
    <text evidence="10">The sequence shown here is derived from an EMBL/GenBank/DDBJ whole genome shotgun (WGS) entry which is preliminary data.</text>
</comment>
<comment type="similarity">
    <text evidence="8">Belongs to the binding-protein-dependent transport system permease family.</text>
</comment>
<evidence type="ECO:0000256" key="5">
    <source>
        <dbReference type="ARBA" id="ARBA00023136"/>
    </source>
</evidence>